<name>X0VE02_9ZZZZ</name>
<evidence type="ECO:0000313" key="1">
    <source>
        <dbReference type="EMBL" id="GAG16570.1"/>
    </source>
</evidence>
<comment type="caution">
    <text evidence="1">The sequence shown here is derived from an EMBL/GenBank/DDBJ whole genome shotgun (WGS) entry which is preliminary data.</text>
</comment>
<dbReference type="AlphaFoldDB" id="X0VE02"/>
<feature type="non-terminal residue" evidence="1">
    <location>
        <position position="1"/>
    </location>
</feature>
<reference evidence="1" key="1">
    <citation type="journal article" date="2014" name="Front. Microbiol.">
        <title>High frequency of phylogenetically diverse reductive dehalogenase-homologous genes in deep subseafloor sedimentary metagenomes.</title>
        <authorList>
            <person name="Kawai M."/>
            <person name="Futagami T."/>
            <person name="Toyoda A."/>
            <person name="Takaki Y."/>
            <person name="Nishi S."/>
            <person name="Hori S."/>
            <person name="Arai W."/>
            <person name="Tsubouchi T."/>
            <person name="Morono Y."/>
            <person name="Uchiyama I."/>
            <person name="Ito T."/>
            <person name="Fujiyama A."/>
            <person name="Inagaki F."/>
            <person name="Takami H."/>
        </authorList>
    </citation>
    <scope>NUCLEOTIDE SEQUENCE</scope>
    <source>
        <strain evidence="1">Expedition CK06-06</strain>
    </source>
</reference>
<proteinExistence type="predicted"/>
<dbReference type="EMBL" id="BARS01033932">
    <property type="protein sequence ID" value="GAG16570.1"/>
    <property type="molecule type" value="Genomic_DNA"/>
</dbReference>
<sequence>ILGGIELTLPIGGGNANPEVLQTMQSEVEKVQSTPNIISISYNALPFTAGEEYVASAVTGDTSFCCSGDTGRCADYPFPGNSFDCQSGNVKVTQDIQKRIVSWCEATTGDCFVGIRA</sequence>
<accession>X0VE02</accession>
<organism evidence="1">
    <name type="scientific">marine sediment metagenome</name>
    <dbReference type="NCBI Taxonomy" id="412755"/>
    <lineage>
        <taxon>unclassified sequences</taxon>
        <taxon>metagenomes</taxon>
        <taxon>ecological metagenomes</taxon>
    </lineage>
</organism>
<protein>
    <submittedName>
        <fullName evidence="1">Uncharacterized protein</fullName>
    </submittedName>
</protein>
<gene>
    <name evidence="1" type="ORF">S01H1_52496</name>
</gene>